<evidence type="ECO:0000313" key="1">
    <source>
        <dbReference type="EMBL" id="KZV80649.1"/>
    </source>
</evidence>
<evidence type="ECO:0000313" key="2">
    <source>
        <dbReference type="Proteomes" id="UP000077266"/>
    </source>
</evidence>
<protein>
    <submittedName>
        <fullName evidence="1">Uncharacterized protein</fullName>
    </submittedName>
</protein>
<dbReference type="EMBL" id="KV426461">
    <property type="protein sequence ID" value="KZV80649.1"/>
    <property type="molecule type" value="Genomic_DNA"/>
</dbReference>
<dbReference type="OrthoDB" id="10251073at2759"/>
<keyword evidence="2" id="KW-1185">Reference proteome</keyword>
<sequence length="95" mass="10386">MSVDDLAPAIRRILTDPATDWNAVSVKEVRTRLTSGDEPVTTPDFLLANKQAVFDLVCKIFDEIDAERKATANQAVIEPVSDATKALSDLTLLDK</sequence>
<accession>A0A165Z9Q3</accession>
<name>A0A165Z9Q3_EXIGL</name>
<dbReference type="AlphaFoldDB" id="A0A165Z9Q3"/>
<dbReference type="Proteomes" id="UP000077266">
    <property type="component" value="Unassembled WGS sequence"/>
</dbReference>
<proteinExistence type="predicted"/>
<reference evidence="1 2" key="1">
    <citation type="journal article" date="2016" name="Mol. Biol. Evol.">
        <title>Comparative Genomics of Early-Diverging Mushroom-Forming Fungi Provides Insights into the Origins of Lignocellulose Decay Capabilities.</title>
        <authorList>
            <person name="Nagy L.G."/>
            <person name="Riley R."/>
            <person name="Tritt A."/>
            <person name="Adam C."/>
            <person name="Daum C."/>
            <person name="Floudas D."/>
            <person name="Sun H."/>
            <person name="Yadav J.S."/>
            <person name="Pangilinan J."/>
            <person name="Larsson K.H."/>
            <person name="Matsuura K."/>
            <person name="Barry K."/>
            <person name="Labutti K."/>
            <person name="Kuo R."/>
            <person name="Ohm R.A."/>
            <person name="Bhattacharya S.S."/>
            <person name="Shirouzu T."/>
            <person name="Yoshinaga Y."/>
            <person name="Martin F.M."/>
            <person name="Grigoriev I.V."/>
            <person name="Hibbett D.S."/>
        </authorList>
    </citation>
    <scope>NUCLEOTIDE SEQUENCE [LARGE SCALE GENOMIC DNA]</scope>
    <source>
        <strain evidence="1 2">HHB12029</strain>
    </source>
</reference>
<dbReference type="InParanoid" id="A0A165Z9Q3"/>
<organism evidence="1 2">
    <name type="scientific">Exidia glandulosa HHB12029</name>
    <dbReference type="NCBI Taxonomy" id="1314781"/>
    <lineage>
        <taxon>Eukaryota</taxon>
        <taxon>Fungi</taxon>
        <taxon>Dikarya</taxon>
        <taxon>Basidiomycota</taxon>
        <taxon>Agaricomycotina</taxon>
        <taxon>Agaricomycetes</taxon>
        <taxon>Auriculariales</taxon>
        <taxon>Exidiaceae</taxon>
        <taxon>Exidia</taxon>
    </lineage>
</organism>
<gene>
    <name evidence="1" type="ORF">EXIGLDRAFT_780692</name>
</gene>